<accession>A0AAX6T381</accession>
<protein>
    <submittedName>
        <fullName evidence="7">Ras-related protein Rab-44</fullName>
    </submittedName>
</protein>
<feature type="region of interest" description="Disordered" evidence="5">
    <location>
        <begin position="445"/>
        <end position="520"/>
    </location>
</feature>
<evidence type="ECO:0000313" key="6">
    <source>
        <dbReference type="Proteomes" id="UP000694906"/>
    </source>
</evidence>
<dbReference type="InterPro" id="IPR050227">
    <property type="entry name" value="Rab"/>
</dbReference>
<proteinExistence type="predicted"/>
<dbReference type="SMART" id="SM00173">
    <property type="entry name" value="RAS"/>
    <property type="match status" value="1"/>
</dbReference>
<dbReference type="PROSITE" id="PS51420">
    <property type="entry name" value="RHO"/>
    <property type="match status" value="1"/>
</dbReference>
<dbReference type="GO" id="GO:0003924">
    <property type="term" value="F:GTPase activity"/>
    <property type="evidence" value="ECO:0007669"/>
    <property type="project" value="InterPro"/>
</dbReference>
<dbReference type="Gene3D" id="1.10.238.10">
    <property type="entry name" value="EF-hand"/>
    <property type="match status" value="1"/>
</dbReference>
<dbReference type="SMART" id="SM00175">
    <property type="entry name" value="RAB"/>
    <property type="match status" value="1"/>
</dbReference>
<dbReference type="RefSeq" id="XP_021115094.1">
    <property type="nucleotide sequence ID" value="XM_021259435.1"/>
</dbReference>
<feature type="compositionally biased region" description="Basic and acidic residues" evidence="5">
    <location>
        <begin position="731"/>
        <end position="742"/>
    </location>
</feature>
<feature type="compositionally biased region" description="Basic and acidic residues" evidence="5">
    <location>
        <begin position="572"/>
        <end position="582"/>
    </location>
</feature>
<evidence type="ECO:0000256" key="5">
    <source>
        <dbReference type="SAM" id="MobiDB-lite"/>
    </source>
</evidence>
<name>A0AAX6T381_HETGA</name>
<evidence type="ECO:0000256" key="1">
    <source>
        <dbReference type="ARBA" id="ARBA00022741"/>
    </source>
</evidence>
<reference evidence="7" key="1">
    <citation type="submission" date="2025-08" db="UniProtKB">
        <authorList>
            <consortium name="RefSeq"/>
        </authorList>
    </citation>
    <scope>IDENTIFICATION</scope>
</reference>
<feature type="compositionally biased region" description="Basic and acidic residues" evidence="5">
    <location>
        <begin position="51"/>
        <end position="65"/>
    </location>
</feature>
<dbReference type="InterPro" id="IPR001806">
    <property type="entry name" value="Small_GTPase"/>
</dbReference>
<gene>
    <name evidence="7" type="primary">Rab44</name>
</gene>
<dbReference type="Proteomes" id="UP000694906">
    <property type="component" value="Unplaced"/>
</dbReference>
<keyword evidence="3" id="KW-0449">Lipoprotein</keyword>
<feature type="region of interest" description="Disordered" evidence="5">
    <location>
        <begin position="1"/>
        <end position="72"/>
    </location>
</feature>
<dbReference type="CTD" id="401258"/>
<feature type="coiled-coil region" evidence="4">
    <location>
        <begin position="222"/>
        <end position="249"/>
    </location>
</feature>
<dbReference type="SMART" id="SM00174">
    <property type="entry name" value="RHO"/>
    <property type="match status" value="1"/>
</dbReference>
<dbReference type="InterPro" id="IPR011992">
    <property type="entry name" value="EF-hand-dom_pair"/>
</dbReference>
<dbReference type="InterPro" id="IPR027417">
    <property type="entry name" value="P-loop_NTPase"/>
</dbReference>
<feature type="region of interest" description="Disordered" evidence="5">
    <location>
        <begin position="536"/>
        <end position="759"/>
    </location>
</feature>
<dbReference type="FunFam" id="3.40.50.300:FF:001129">
    <property type="entry name" value="ras-related protein Rab-44 isoform X2"/>
    <property type="match status" value="1"/>
</dbReference>
<dbReference type="Pfam" id="PF00071">
    <property type="entry name" value="Ras"/>
    <property type="match status" value="1"/>
</dbReference>
<organism evidence="6 7">
    <name type="scientific">Heterocephalus glaber</name>
    <name type="common">Naked mole rat</name>
    <dbReference type="NCBI Taxonomy" id="10181"/>
    <lineage>
        <taxon>Eukaryota</taxon>
        <taxon>Metazoa</taxon>
        <taxon>Chordata</taxon>
        <taxon>Craniata</taxon>
        <taxon>Vertebrata</taxon>
        <taxon>Euteleostomi</taxon>
        <taxon>Mammalia</taxon>
        <taxon>Eutheria</taxon>
        <taxon>Euarchontoglires</taxon>
        <taxon>Glires</taxon>
        <taxon>Rodentia</taxon>
        <taxon>Hystricomorpha</taxon>
        <taxon>Bathyergidae</taxon>
        <taxon>Heterocephalus</taxon>
    </lineage>
</organism>
<evidence type="ECO:0000256" key="2">
    <source>
        <dbReference type="ARBA" id="ARBA00023134"/>
    </source>
</evidence>
<dbReference type="PRINTS" id="PR00449">
    <property type="entry name" value="RASTRNSFRMNG"/>
</dbReference>
<feature type="compositionally biased region" description="Low complexity" evidence="5">
    <location>
        <begin position="505"/>
        <end position="514"/>
    </location>
</feature>
<feature type="compositionally biased region" description="Low complexity" evidence="5">
    <location>
        <begin position="716"/>
        <end position="727"/>
    </location>
</feature>
<evidence type="ECO:0000313" key="7">
    <source>
        <dbReference type="RefSeq" id="XP_021115094.1"/>
    </source>
</evidence>
<sequence>MDAAGRARAWSLPPRAAQGGQRDAPGLGAVGSGQRMHRKGRKLGSSRRRQMREPADGQDVQRDPGPESWSSEAEAELQTFFQNCGAKDRGFVTREDLAEAKFRFLGSEEEPQMIFDWVDVERRGRLSLEEFSTGLKNIFGSSLSTHGLRRRRPLPSQRVSVSVTGGFPALEEASAEERAAFLALVGQLGTGHLLPEQTEIWRLWGKLRQEEPQLAGNLEGFLAKMSSRLQEVRADREALEQRLRKRDSDHHRQVQQLYEELDHQIHGEKQQLQAQSDSRDRVLSAQMQDALEAKEREVQRLAQGQRELEAQLHSLSDTHQQAASENLQLREAGRDLAKQLDEVQGQLQVTRGHLDAARGQVSWQVEEEASVPRASEKLPAAQAVAPEEAPLPGLFEDNGDWGQLLSGFGSPPNQALQLSWSLPPTPQATPGPRMPRVVRQISISKPNTWPSGQEPPLDPDPDGAPGSPPGVPPNTQHGKGEDTGGQDTGPEQPVRPLGREPRPEPAAAPRAAFPWGLSGGQGSLVAAALRVLVPVEDSGSRPSPQAPAGASEQLQASDDTDPGPSPVPAEPLRQREAPKAEGTEPGLGSLGTVASPQGLEPIGQALPEGPELGQLSLVGQDGQSEGLREAHGQALGPDGLPVLPFHSPEEEPQAGEGKAVGRGRQGPSSKQAAEAIQSPQPGSPGAEPPRAPSAMSPPPGETSPVGLSPTSKVQEPTQTLPVLTPQPKAAQAEREPRAESRPGTDSSEPHPGSTGGPQADPDYLFHIVFLGDSNVGKTSFLHLLHQNTFATGLAATVGVDFRVKTLLVDNKCFALQLWDTAGQERYHSVTRQLLRKADGVVLMYDITSRESFAHVRYWLHCLQDSRAEGVVLLLLGNKLDCEEARQVPTEAGQQLAQELGVSFGECSAILGHNILEPMVNLARALRAQEDRLKDSLLEVAPRRLPVRAGCCS</sequence>
<feature type="coiled-coil region" evidence="4">
    <location>
        <begin position="284"/>
        <end position="325"/>
    </location>
</feature>
<dbReference type="Gene3D" id="3.40.50.300">
    <property type="entry name" value="P-loop containing nucleotide triphosphate hydrolases"/>
    <property type="match status" value="1"/>
</dbReference>
<evidence type="ECO:0000256" key="3">
    <source>
        <dbReference type="ARBA" id="ARBA00023288"/>
    </source>
</evidence>
<dbReference type="GO" id="GO:0005525">
    <property type="term" value="F:GTP binding"/>
    <property type="evidence" value="ECO:0007669"/>
    <property type="project" value="UniProtKB-KW"/>
</dbReference>
<feature type="compositionally biased region" description="Basic residues" evidence="5">
    <location>
        <begin position="35"/>
        <end position="50"/>
    </location>
</feature>
<keyword evidence="4" id="KW-0175">Coiled coil</keyword>
<dbReference type="PROSITE" id="PS51421">
    <property type="entry name" value="RAS"/>
    <property type="match status" value="1"/>
</dbReference>
<keyword evidence="6" id="KW-1185">Reference proteome</keyword>
<dbReference type="PANTHER" id="PTHR47977">
    <property type="entry name" value="RAS-RELATED PROTEIN RAB"/>
    <property type="match status" value="1"/>
</dbReference>
<keyword evidence="1" id="KW-0547">Nucleotide-binding</keyword>
<dbReference type="CDD" id="cd00154">
    <property type="entry name" value="Rab"/>
    <property type="match status" value="1"/>
</dbReference>
<dbReference type="AlphaFoldDB" id="A0AAX6T381"/>
<dbReference type="SUPFAM" id="SSF52540">
    <property type="entry name" value="P-loop containing nucleoside triphosphate hydrolases"/>
    <property type="match status" value="1"/>
</dbReference>
<dbReference type="InterPro" id="IPR005225">
    <property type="entry name" value="Small_GTP-bd"/>
</dbReference>
<feature type="compositionally biased region" description="Pro residues" evidence="5">
    <location>
        <begin position="686"/>
        <end position="701"/>
    </location>
</feature>
<evidence type="ECO:0000256" key="4">
    <source>
        <dbReference type="SAM" id="Coils"/>
    </source>
</evidence>
<dbReference type="GeneID" id="101704901"/>
<dbReference type="SUPFAM" id="SSF47473">
    <property type="entry name" value="EF-hand"/>
    <property type="match status" value="1"/>
</dbReference>
<dbReference type="PROSITE" id="PS51419">
    <property type="entry name" value="RAB"/>
    <property type="match status" value="1"/>
</dbReference>
<keyword evidence="2" id="KW-0342">GTP-binding</keyword>
<dbReference type="NCBIfam" id="TIGR00231">
    <property type="entry name" value="small_GTP"/>
    <property type="match status" value="1"/>
</dbReference>